<keyword evidence="1" id="KW-0472">Membrane</keyword>
<evidence type="ECO:0008006" key="4">
    <source>
        <dbReference type="Google" id="ProtNLM"/>
    </source>
</evidence>
<feature type="transmembrane region" description="Helical" evidence="1">
    <location>
        <begin position="37"/>
        <end position="55"/>
    </location>
</feature>
<feature type="transmembrane region" description="Helical" evidence="1">
    <location>
        <begin position="6"/>
        <end position="25"/>
    </location>
</feature>
<name>A0A839E738_9MICO</name>
<evidence type="ECO:0000256" key="1">
    <source>
        <dbReference type="SAM" id="Phobius"/>
    </source>
</evidence>
<dbReference type="InterPro" id="IPR008407">
    <property type="entry name" value="Brnchd-chn_aa_trnsp_AzlD"/>
</dbReference>
<feature type="transmembrane region" description="Helical" evidence="1">
    <location>
        <begin position="67"/>
        <end position="97"/>
    </location>
</feature>
<dbReference type="Proteomes" id="UP000585905">
    <property type="component" value="Unassembled WGS sequence"/>
</dbReference>
<evidence type="ECO:0000313" key="2">
    <source>
        <dbReference type="EMBL" id="MBA8846953.1"/>
    </source>
</evidence>
<keyword evidence="1" id="KW-1133">Transmembrane helix</keyword>
<organism evidence="2 3">
    <name type="scientific">Microcella alkalica</name>
    <dbReference type="NCBI Taxonomy" id="355930"/>
    <lineage>
        <taxon>Bacteria</taxon>
        <taxon>Bacillati</taxon>
        <taxon>Actinomycetota</taxon>
        <taxon>Actinomycetes</taxon>
        <taxon>Micrococcales</taxon>
        <taxon>Microbacteriaceae</taxon>
        <taxon>Microcella</taxon>
    </lineage>
</organism>
<proteinExistence type="predicted"/>
<keyword evidence="1" id="KW-0812">Transmembrane</keyword>
<dbReference type="AlphaFoldDB" id="A0A839E738"/>
<sequence length="104" mass="10566">MSIWQIIIVASIAVLAIKLAGYLVPEQVLQTPTAARTANLVTVALLSALIVVQTIGSGQGILVDARLPAIVVAAGLFALRVPFILVIVAAAATAAALRALGWAA</sequence>
<gene>
    <name evidence="2" type="ORF">FHX53_000517</name>
</gene>
<dbReference type="Pfam" id="PF05437">
    <property type="entry name" value="AzlD"/>
    <property type="match status" value="1"/>
</dbReference>
<keyword evidence="3" id="KW-1185">Reference proteome</keyword>
<accession>A0A839E738</accession>
<comment type="caution">
    <text evidence="2">The sequence shown here is derived from an EMBL/GenBank/DDBJ whole genome shotgun (WGS) entry which is preliminary data.</text>
</comment>
<reference evidence="2 3" key="1">
    <citation type="submission" date="2020-07" db="EMBL/GenBank/DDBJ databases">
        <title>Sequencing the genomes of 1000 actinobacteria strains.</title>
        <authorList>
            <person name="Klenk H.-P."/>
        </authorList>
    </citation>
    <scope>NUCLEOTIDE SEQUENCE [LARGE SCALE GENOMIC DNA]</scope>
    <source>
        <strain evidence="2 3">DSM 19663</strain>
    </source>
</reference>
<protein>
    <recommendedName>
        <fullName evidence="4">Branched-chain amino acid transport protein (AzlD)</fullName>
    </recommendedName>
</protein>
<dbReference type="EMBL" id="JACGWX010000001">
    <property type="protein sequence ID" value="MBA8846953.1"/>
    <property type="molecule type" value="Genomic_DNA"/>
</dbReference>
<dbReference type="RefSeq" id="WP_182489782.1">
    <property type="nucleotide sequence ID" value="NZ_BAAAOV010000009.1"/>
</dbReference>
<evidence type="ECO:0000313" key="3">
    <source>
        <dbReference type="Proteomes" id="UP000585905"/>
    </source>
</evidence>